<comment type="caution">
    <text evidence="2">The sequence shown here is derived from an EMBL/GenBank/DDBJ whole genome shotgun (WGS) entry which is preliminary data.</text>
</comment>
<reference evidence="2" key="1">
    <citation type="submission" date="2023-10" db="EMBL/GenBank/DDBJ databases">
        <authorList>
            <person name="Chen Y."/>
            <person name="Shah S."/>
            <person name="Dougan E. K."/>
            <person name="Thang M."/>
            <person name="Chan C."/>
        </authorList>
    </citation>
    <scope>NUCLEOTIDE SEQUENCE [LARGE SCALE GENOMIC DNA]</scope>
</reference>
<keyword evidence="3" id="KW-1185">Reference proteome</keyword>
<proteinExistence type="predicted"/>
<organism evidence="2 3">
    <name type="scientific">Prorocentrum cordatum</name>
    <dbReference type="NCBI Taxonomy" id="2364126"/>
    <lineage>
        <taxon>Eukaryota</taxon>
        <taxon>Sar</taxon>
        <taxon>Alveolata</taxon>
        <taxon>Dinophyceae</taxon>
        <taxon>Prorocentrales</taxon>
        <taxon>Prorocentraceae</taxon>
        <taxon>Prorocentrum</taxon>
    </lineage>
</organism>
<evidence type="ECO:0000313" key="3">
    <source>
        <dbReference type="Proteomes" id="UP001189429"/>
    </source>
</evidence>
<dbReference type="EMBL" id="CAUYUJ010020060">
    <property type="protein sequence ID" value="CAK0895585.1"/>
    <property type="molecule type" value="Genomic_DNA"/>
</dbReference>
<gene>
    <name evidence="2" type="ORF">PCOR1329_LOCUS74296</name>
</gene>
<name>A0ABN9X8F5_9DINO</name>
<dbReference type="Proteomes" id="UP001189429">
    <property type="component" value="Unassembled WGS sequence"/>
</dbReference>
<protein>
    <submittedName>
        <fullName evidence="2">Uncharacterized protein</fullName>
    </submittedName>
</protein>
<evidence type="ECO:0000256" key="1">
    <source>
        <dbReference type="SAM" id="MobiDB-lite"/>
    </source>
</evidence>
<sequence>MRSASHVHPFCREGIPSPPLRPPLGLCSVSQPARGAEGVPLREGPGPGVAPARPPGVFEPVHFCGWCGARVAAELAFARCCTACGGKLRNDGPPAVPLRPASVRGAQPPPVVAGCGPRPPFLGTVDFESPSLEKRRVAGPGPGAMLKRDEEQSLASPASSCPTPYATLRKGLGPAASPSPDSLGGLSSEQRRALIAKTEACLHRDMDKLRERAKRHISMVEEASQGTVQDQPKWLWAPTSQSTKRDPQGESGAAVPVPLKLVASLPAEQRRALMVKLECRLPDDVEKLLAWAAQDFSTAAKTPEGLRPR</sequence>
<feature type="compositionally biased region" description="Low complexity" evidence="1">
    <location>
        <begin position="178"/>
        <end position="188"/>
    </location>
</feature>
<accession>A0ABN9X8F5</accession>
<feature type="region of interest" description="Disordered" evidence="1">
    <location>
        <begin position="123"/>
        <end position="188"/>
    </location>
</feature>
<feature type="compositionally biased region" description="Polar residues" evidence="1">
    <location>
        <begin position="153"/>
        <end position="162"/>
    </location>
</feature>
<evidence type="ECO:0000313" key="2">
    <source>
        <dbReference type="EMBL" id="CAK0895585.1"/>
    </source>
</evidence>